<evidence type="ECO:0000313" key="1">
    <source>
        <dbReference type="EMBL" id="SFI53264.1"/>
    </source>
</evidence>
<dbReference type="OrthoDB" id="7165680at2"/>
<dbReference type="STRING" id="390807.SAMN04488095_1152"/>
<reference evidence="1 2" key="1">
    <citation type="submission" date="2016-10" db="EMBL/GenBank/DDBJ databases">
        <authorList>
            <person name="de Groot N.N."/>
        </authorList>
    </citation>
    <scope>NUCLEOTIDE SEQUENCE [LARGE SCALE GENOMIC DNA]</scope>
    <source>
        <strain evidence="1 2">DSM 19073</strain>
    </source>
</reference>
<dbReference type="AlphaFoldDB" id="A0A1I3IZ42"/>
<accession>A0A1I3IZ42</accession>
<gene>
    <name evidence="1" type="ORF">SAMN04488095_1152</name>
</gene>
<proteinExistence type="predicted"/>
<organism evidence="1 2">
    <name type="scientific">Jannaschia pohangensis</name>
    <dbReference type="NCBI Taxonomy" id="390807"/>
    <lineage>
        <taxon>Bacteria</taxon>
        <taxon>Pseudomonadati</taxon>
        <taxon>Pseudomonadota</taxon>
        <taxon>Alphaproteobacteria</taxon>
        <taxon>Rhodobacterales</taxon>
        <taxon>Roseobacteraceae</taxon>
        <taxon>Jannaschia</taxon>
    </lineage>
</organism>
<dbReference type="EMBL" id="FORA01000001">
    <property type="protein sequence ID" value="SFI53264.1"/>
    <property type="molecule type" value="Genomic_DNA"/>
</dbReference>
<sequence length="147" mass="16474">MRSLVYALCIAAVVGLAFWAYGEGYETRATEREVAQLEREIGARHQELSMLRAEWAYLNRPDRLHALAEMNFERLGLMPLAPDHFALADQVAYPPPQIVLPIRPRVNAEVLEQEIDGIVVMNHVFGADAEPRMIAPPTLADDGEQLP</sequence>
<name>A0A1I3IZ42_9RHOB</name>
<dbReference type="Proteomes" id="UP000199110">
    <property type="component" value="Unassembled WGS sequence"/>
</dbReference>
<protein>
    <recommendedName>
        <fullName evidence="3">Cell division protein FtsL</fullName>
    </recommendedName>
</protein>
<evidence type="ECO:0008006" key="3">
    <source>
        <dbReference type="Google" id="ProtNLM"/>
    </source>
</evidence>
<keyword evidence="2" id="KW-1185">Reference proteome</keyword>
<evidence type="ECO:0000313" key="2">
    <source>
        <dbReference type="Proteomes" id="UP000199110"/>
    </source>
</evidence>